<keyword evidence="3" id="KW-1185">Reference proteome</keyword>
<keyword evidence="1" id="KW-0472">Membrane</keyword>
<feature type="transmembrane region" description="Helical" evidence="1">
    <location>
        <begin position="176"/>
        <end position="200"/>
    </location>
</feature>
<keyword evidence="1" id="KW-1133">Transmembrane helix</keyword>
<feature type="transmembrane region" description="Helical" evidence="1">
    <location>
        <begin position="28"/>
        <end position="47"/>
    </location>
</feature>
<protein>
    <recommendedName>
        <fullName evidence="4">Transmembrane protein</fullName>
    </recommendedName>
</protein>
<dbReference type="AlphaFoldDB" id="A0DCS9"/>
<sequence length="212" mass="23860">MQIIYGQTLILISASVIACDFSLYQRYNILSIYIILSYTEIIIFSFGHQSAPVTLVKPHNFTLFSQVNLTSASAYAFELIGQSTILANLPCLSLQIKNMNKVFDLFHDVFMSIQCSLSIIKLNLIKQALDALEIIHQQLGGSAGILTYATQFKLKSMPTLASGSSLKFIILLLKSYTYFLLIWLLHLVLNFASLFIHPYYLNQSSFLVLDKA</sequence>
<dbReference type="KEGG" id="ptm:GSPATT00015705001"/>
<reference evidence="2 3" key="1">
    <citation type="journal article" date="2006" name="Nature">
        <title>Global trends of whole-genome duplications revealed by the ciliate Paramecium tetraurelia.</title>
        <authorList>
            <consortium name="Genoscope"/>
            <person name="Aury J.-M."/>
            <person name="Jaillon O."/>
            <person name="Duret L."/>
            <person name="Noel B."/>
            <person name="Jubin C."/>
            <person name="Porcel B.M."/>
            <person name="Segurens B."/>
            <person name="Daubin V."/>
            <person name="Anthouard V."/>
            <person name="Aiach N."/>
            <person name="Arnaiz O."/>
            <person name="Billaut A."/>
            <person name="Beisson J."/>
            <person name="Blanc I."/>
            <person name="Bouhouche K."/>
            <person name="Camara F."/>
            <person name="Duharcourt S."/>
            <person name="Guigo R."/>
            <person name="Gogendeau D."/>
            <person name="Katinka M."/>
            <person name="Keller A.-M."/>
            <person name="Kissmehl R."/>
            <person name="Klotz C."/>
            <person name="Koll F."/>
            <person name="Le Moue A."/>
            <person name="Lepere C."/>
            <person name="Malinsky S."/>
            <person name="Nowacki M."/>
            <person name="Nowak J.K."/>
            <person name="Plattner H."/>
            <person name="Poulain J."/>
            <person name="Ruiz F."/>
            <person name="Serrano V."/>
            <person name="Zagulski M."/>
            <person name="Dessen P."/>
            <person name="Betermier M."/>
            <person name="Weissenbach J."/>
            <person name="Scarpelli C."/>
            <person name="Schachter V."/>
            <person name="Sperling L."/>
            <person name="Meyer E."/>
            <person name="Cohen J."/>
            <person name="Wincker P."/>
        </authorList>
    </citation>
    <scope>NUCLEOTIDE SEQUENCE [LARGE SCALE GENOMIC DNA]</scope>
    <source>
        <strain evidence="2 3">Stock d4-2</strain>
    </source>
</reference>
<name>A0DCS9_PARTE</name>
<dbReference type="RefSeq" id="XP_001448243.1">
    <property type="nucleotide sequence ID" value="XM_001448206.1"/>
</dbReference>
<organism evidence="2 3">
    <name type="scientific">Paramecium tetraurelia</name>
    <dbReference type="NCBI Taxonomy" id="5888"/>
    <lineage>
        <taxon>Eukaryota</taxon>
        <taxon>Sar</taxon>
        <taxon>Alveolata</taxon>
        <taxon>Ciliophora</taxon>
        <taxon>Intramacronucleata</taxon>
        <taxon>Oligohymenophorea</taxon>
        <taxon>Peniculida</taxon>
        <taxon>Parameciidae</taxon>
        <taxon>Paramecium</taxon>
    </lineage>
</organism>
<dbReference type="GeneID" id="5034026"/>
<evidence type="ECO:0000313" key="2">
    <source>
        <dbReference type="EMBL" id="CAK80846.1"/>
    </source>
</evidence>
<evidence type="ECO:0000313" key="3">
    <source>
        <dbReference type="Proteomes" id="UP000000600"/>
    </source>
</evidence>
<proteinExistence type="predicted"/>
<keyword evidence="1" id="KW-0812">Transmembrane</keyword>
<accession>A0DCS9</accession>
<gene>
    <name evidence="2" type="ORF">GSPATT00015705001</name>
</gene>
<dbReference type="HOGENOM" id="CLU_1301811_0_0_1"/>
<dbReference type="InParanoid" id="A0DCS9"/>
<evidence type="ECO:0008006" key="4">
    <source>
        <dbReference type="Google" id="ProtNLM"/>
    </source>
</evidence>
<evidence type="ECO:0000256" key="1">
    <source>
        <dbReference type="SAM" id="Phobius"/>
    </source>
</evidence>
<dbReference type="EMBL" id="CT868385">
    <property type="protein sequence ID" value="CAK80846.1"/>
    <property type="molecule type" value="Genomic_DNA"/>
</dbReference>
<dbReference type="Proteomes" id="UP000000600">
    <property type="component" value="Unassembled WGS sequence"/>
</dbReference>